<protein>
    <submittedName>
        <fullName evidence="1">Uncharacterized protein</fullName>
    </submittedName>
</protein>
<sequence length="85" mass="9313">MASENLMLSNGGALQRVSSQRAIDAEIPSIHRGGSLPYGDSLFCDTLSLPNIARGLRRRAPRISNTLKMSERPLRSFAKREGLTT</sequence>
<dbReference type="AlphaFoldDB" id="A0A5S4VWS8"/>
<dbReference type="Proteomes" id="UP000324853">
    <property type="component" value="Unassembled WGS sequence"/>
</dbReference>
<accession>A0A5S4VWS8</accession>
<dbReference type="RefSeq" id="WP_148756341.1">
    <property type="nucleotide sequence ID" value="NZ_VSSR01000097.1"/>
</dbReference>
<dbReference type="EMBL" id="VSSR01000097">
    <property type="protein sequence ID" value="TYL71764.1"/>
    <property type="molecule type" value="Genomic_DNA"/>
</dbReference>
<reference evidence="1 2" key="1">
    <citation type="submission" date="2019-08" db="EMBL/GenBank/DDBJ databases">
        <title>Bradyrhizobium hipponensis sp. nov., a rhizobium isolated from a Lupinus angustifolius root nodule in Tunisia.</title>
        <authorList>
            <person name="Off K."/>
            <person name="Rejili M."/>
            <person name="Mars M."/>
            <person name="Brachmann A."/>
            <person name="Marin M."/>
        </authorList>
    </citation>
    <scope>NUCLEOTIDE SEQUENCE [LARGE SCALE GENOMIC DNA]</scope>
    <source>
        <strain evidence="1 2">CTAW11</strain>
    </source>
</reference>
<evidence type="ECO:0000313" key="2">
    <source>
        <dbReference type="Proteomes" id="UP000324853"/>
    </source>
</evidence>
<organism evidence="1 2">
    <name type="scientific">Bradyrhizobium cytisi</name>
    <dbReference type="NCBI Taxonomy" id="515489"/>
    <lineage>
        <taxon>Bacteria</taxon>
        <taxon>Pseudomonadati</taxon>
        <taxon>Pseudomonadota</taxon>
        <taxon>Alphaproteobacteria</taxon>
        <taxon>Hyphomicrobiales</taxon>
        <taxon>Nitrobacteraceae</taxon>
        <taxon>Bradyrhizobium</taxon>
    </lineage>
</organism>
<dbReference type="OrthoDB" id="9943497at2"/>
<keyword evidence="2" id="KW-1185">Reference proteome</keyword>
<proteinExistence type="predicted"/>
<comment type="caution">
    <text evidence="1">The sequence shown here is derived from an EMBL/GenBank/DDBJ whole genome shotgun (WGS) entry which is preliminary data.</text>
</comment>
<name>A0A5S4VWS8_9BRAD</name>
<gene>
    <name evidence="1" type="ORF">FXB38_39730</name>
</gene>
<evidence type="ECO:0000313" key="1">
    <source>
        <dbReference type="EMBL" id="TYL71764.1"/>
    </source>
</evidence>